<sequence>MPLIRSGRSYESVFDSVILSAAAGTKRDMNKYCLSAYVKIFLNQK</sequence>
<keyword evidence="2" id="KW-1185">Reference proteome</keyword>
<reference evidence="1" key="1">
    <citation type="submission" date="2009-02" db="EMBL/GenBank/DDBJ databases">
        <authorList>
            <person name="Fulton L."/>
            <person name="Clifton S."/>
            <person name="Fulton B."/>
            <person name="Xu J."/>
            <person name="Minx P."/>
            <person name="Pepin K.H."/>
            <person name="Johnson M."/>
            <person name="Bhonagiri V."/>
            <person name="Nash W.E."/>
            <person name="Mardis E.R."/>
            <person name="Wilson R.K."/>
        </authorList>
    </citation>
    <scope>NUCLEOTIDE SEQUENCE [LARGE SCALE GENOMIC DNA]</scope>
    <source>
        <strain evidence="1">DSM 15053</strain>
    </source>
</reference>
<gene>
    <name evidence="1" type="ORF">CLOHYLEM_07147</name>
</gene>
<dbReference type="HOGENOM" id="CLU_3198088_0_0_9"/>
<proteinExistence type="predicted"/>
<dbReference type="AlphaFoldDB" id="C0C4Y1"/>
<dbReference type="Proteomes" id="UP000004893">
    <property type="component" value="Unassembled WGS sequence"/>
</dbReference>
<evidence type="ECO:0000313" key="2">
    <source>
        <dbReference type="Proteomes" id="UP000004893"/>
    </source>
</evidence>
<protein>
    <submittedName>
        <fullName evidence="1">Uncharacterized protein</fullName>
    </submittedName>
</protein>
<evidence type="ECO:0000313" key="1">
    <source>
        <dbReference type="EMBL" id="EEG72748.1"/>
    </source>
</evidence>
<reference evidence="1" key="2">
    <citation type="submission" date="2013-06" db="EMBL/GenBank/DDBJ databases">
        <title>Draft genome sequence of Clostridium hylemonae (DSM 15053).</title>
        <authorList>
            <person name="Sudarsanam P."/>
            <person name="Ley R."/>
            <person name="Guruge J."/>
            <person name="Turnbaugh P.J."/>
            <person name="Mahowald M."/>
            <person name="Liep D."/>
            <person name="Gordon J."/>
        </authorList>
    </citation>
    <scope>NUCLEOTIDE SEQUENCE</scope>
    <source>
        <strain evidence="1">DSM 15053</strain>
    </source>
</reference>
<accession>C0C4Y1</accession>
<comment type="caution">
    <text evidence="1">The sequence shown here is derived from an EMBL/GenBank/DDBJ whole genome shotgun (WGS) entry which is preliminary data.</text>
</comment>
<name>C0C4Y1_9FIRM</name>
<dbReference type="EMBL" id="ABYI02000036">
    <property type="protein sequence ID" value="EEG72748.1"/>
    <property type="molecule type" value="Genomic_DNA"/>
</dbReference>
<organism evidence="1 2">
    <name type="scientific">[Clostridium] hylemonae DSM 15053</name>
    <dbReference type="NCBI Taxonomy" id="553973"/>
    <lineage>
        <taxon>Bacteria</taxon>
        <taxon>Bacillati</taxon>
        <taxon>Bacillota</taxon>
        <taxon>Clostridia</taxon>
        <taxon>Lachnospirales</taxon>
        <taxon>Lachnospiraceae</taxon>
    </lineage>
</organism>
<dbReference type="STRING" id="553973.CLOHYLEM_07147"/>